<evidence type="ECO:0000256" key="4">
    <source>
        <dbReference type="ARBA" id="ARBA00022989"/>
    </source>
</evidence>
<evidence type="ECO:0000256" key="6">
    <source>
        <dbReference type="ARBA" id="ARBA00023180"/>
    </source>
</evidence>
<dbReference type="PRINTS" id="PR01609">
    <property type="entry name" value="CD36FAMILY"/>
</dbReference>
<dbReference type="Pfam" id="PF01130">
    <property type="entry name" value="CD36"/>
    <property type="match status" value="1"/>
</dbReference>
<evidence type="ECO:0000256" key="7">
    <source>
        <dbReference type="SAM" id="Phobius"/>
    </source>
</evidence>
<dbReference type="Proteomes" id="UP000035681">
    <property type="component" value="Unplaced"/>
</dbReference>
<dbReference type="WBParaSite" id="TCONS_00001815.p1">
    <property type="protein sequence ID" value="TCONS_00001815.p1"/>
    <property type="gene ID" value="XLOC_001717"/>
</dbReference>
<evidence type="ECO:0000313" key="8">
    <source>
        <dbReference type="Proteomes" id="UP000035681"/>
    </source>
</evidence>
<comment type="subcellular location">
    <subcellularLocation>
        <location evidence="1">Membrane</location>
    </subcellularLocation>
</comment>
<keyword evidence="8" id="KW-1185">Reference proteome</keyword>
<evidence type="ECO:0000256" key="2">
    <source>
        <dbReference type="ARBA" id="ARBA00010532"/>
    </source>
</evidence>
<protein>
    <submittedName>
        <fullName evidence="9">CD36 family protein</fullName>
    </submittedName>
</protein>
<keyword evidence="4 7" id="KW-1133">Transmembrane helix</keyword>
<dbReference type="PANTHER" id="PTHR11923">
    <property type="entry name" value="SCAVENGER RECEPTOR CLASS B TYPE-1 SR-B1"/>
    <property type="match status" value="1"/>
</dbReference>
<evidence type="ECO:0000256" key="3">
    <source>
        <dbReference type="ARBA" id="ARBA00022692"/>
    </source>
</evidence>
<keyword evidence="5 7" id="KW-0472">Membrane</keyword>
<feature type="transmembrane region" description="Helical" evidence="7">
    <location>
        <begin position="542"/>
        <end position="566"/>
    </location>
</feature>
<keyword evidence="3 7" id="KW-0812">Transmembrane</keyword>
<evidence type="ECO:0000256" key="1">
    <source>
        <dbReference type="ARBA" id="ARBA00004370"/>
    </source>
</evidence>
<accession>A0AAF5CU13</accession>
<organism evidence="8 9">
    <name type="scientific">Strongyloides stercoralis</name>
    <name type="common">Threadworm</name>
    <dbReference type="NCBI Taxonomy" id="6248"/>
    <lineage>
        <taxon>Eukaryota</taxon>
        <taxon>Metazoa</taxon>
        <taxon>Ecdysozoa</taxon>
        <taxon>Nematoda</taxon>
        <taxon>Chromadorea</taxon>
        <taxon>Rhabditida</taxon>
        <taxon>Tylenchina</taxon>
        <taxon>Panagrolaimomorpha</taxon>
        <taxon>Strongyloidoidea</taxon>
        <taxon>Strongyloididae</taxon>
        <taxon>Strongyloides</taxon>
    </lineage>
</organism>
<dbReference type="AlphaFoldDB" id="A0AAF5CU13"/>
<keyword evidence="6" id="KW-0325">Glycoprotein</keyword>
<dbReference type="GO" id="GO:0016020">
    <property type="term" value="C:membrane"/>
    <property type="evidence" value="ECO:0007669"/>
    <property type="project" value="UniProtKB-SubCell"/>
</dbReference>
<evidence type="ECO:0000256" key="5">
    <source>
        <dbReference type="ARBA" id="ARBA00023136"/>
    </source>
</evidence>
<proteinExistence type="inferred from homology"/>
<name>A0AAF5CU13_STRER</name>
<sequence>KKKSLNILNKFYIIMGRVFWCSFFNVTLFIIGVVLFIMGFITQYVIFKNVMESQVKEQFIIDGNINGTNLNQFTDQWLNNKYTKYMNYYIYNYTNPIEILTRGSLPDVTEKGPYSYKEEWVHYNLSFSNDKNYFTFSRKKIYTFDPSKSCDTCKENDIFLVPDLIFIKLIDQLMYLDCENLPKQIQSLLCNNSTNGSSDFNNIMNEIMNLIGTGMKAWNVGPFVKVKVNDLLFNGYKDPIFTKMITNILDIVSGLLGKKNNGTTFDFPTVALNQNNNTIGLIYTVKTGKFNYTEVGQTYSFTNQFKNFSSSGSYLPNEWWPGNDNLKKCTKNDIDNARLMKGTNGDFFSPFLEKSDILWLYSEDLCRSVSFYYYSDITVKNVPGYRFIVNDNGFNYSLPDNCGYCYPLDGNYYSYKKGDQCLPIGLTDISRCTNENPPLVLSNPHFYGSEEDVFRLFPRFIPTEVIDQTTLDIEPTTGTVLSASQKIQINVMMKQYTNISVFKLMKSGAYPICYVNETFLIDDDTISQINDQLLDPKNLVKILSFSIGVGLGALLMVLSIISCLVLKCYKNSDKKKEM</sequence>
<dbReference type="GO" id="GO:0005044">
    <property type="term" value="F:scavenger receptor activity"/>
    <property type="evidence" value="ECO:0007669"/>
    <property type="project" value="TreeGrafter"/>
</dbReference>
<dbReference type="InterPro" id="IPR002159">
    <property type="entry name" value="CD36_fam"/>
</dbReference>
<dbReference type="PANTHER" id="PTHR11923:SF105">
    <property type="entry name" value="PROTEIN CBR-SCAV-1"/>
    <property type="match status" value="1"/>
</dbReference>
<evidence type="ECO:0000313" key="9">
    <source>
        <dbReference type="WBParaSite" id="TCONS_00001815.p1"/>
    </source>
</evidence>
<reference evidence="9" key="1">
    <citation type="submission" date="2024-02" db="UniProtKB">
        <authorList>
            <consortium name="WormBaseParasite"/>
        </authorList>
    </citation>
    <scope>IDENTIFICATION</scope>
</reference>
<dbReference type="GO" id="GO:0005737">
    <property type="term" value="C:cytoplasm"/>
    <property type="evidence" value="ECO:0007669"/>
    <property type="project" value="TreeGrafter"/>
</dbReference>
<feature type="transmembrane region" description="Helical" evidence="7">
    <location>
        <begin position="20"/>
        <end position="46"/>
    </location>
</feature>
<comment type="similarity">
    <text evidence="2">Belongs to the CD36 family.</text>
</comment>